<gene>
    <name evidence="3" type="primary">fliM</name>
    <name evidence="3" type="ORF">HLB35_15110</name>
</gene>
<keyword evidence="3" id="KW-0969">Cilium</keyword>
<keyword evidence="3" id="KW-0966">Cell projection</keyword>
<dbReference type="Pfam" id="PF01052">
    <property type="entry name" value="FliMN_C"/>
    <property type="match status" value="1"/>
</dbReference>
<feature type="region of interest" description="Disordered" evidence="1">
    <location>
        <begin position="63"/>
        <end position="83"/>
    </location>
</feature>
<name>A0A7Y3TZ68_9GAMM</name>
<evidence type="ECO:0000256" key="1">
    <source>
        <dbReference type="SAM" id="MobiDB-lite"/>
    </source>
</evidence>
<sequence length="83" mass="9070">AQISSRIGQVMGLKKGDVLPVDIPNVVNAHVDGVPVMECHFGSQNKQRALRVLRMIDHAAMNNSSSNDFLTQSVRQKAKESKA</sequence>
<feature type="domain" description="Flagellar motor switch protein FliN-like C-terminal" evidence="2">
    <location>
        <begin position="5"/>
        <end position="56"/>
    </location>
</feature>
<dbReference type="AlphaFoldDB" id="A0A7Y3TZ68"/>
<accession>A0A7Y3TZ68</accession>
<comment type="caution">
    <text evidence="3">The sequence shown here is derived from an EMBL/GenBank/DDBJ whole genome shotgun (WGS) entry which is preliminary data.</text>
</comment>
<evidence type="ECO:0000313" key="3">
    <source>
        <dbReference type="EMBL" id="NOG32748.1"/>
    </source>
</evidence>
<feature type="compositionally biased region" description="Polar residues" evidence="1">
    <location>
        <begin position="63"/>
        <end position="75"/>
    </location>
</feature>
<protein>
    <submittedName>
        <fullName evidence="3">Flagellar motor switch protein FliM</fullName>
    </submittedName>
</protein>
<dbReference type="SUPFAM" id="SSF101801">
    <property type="entry name" value="Surface presentation of antigens (SPOA)"/>
    <property type="match status" value="1"/>
</dbReference>
<keyword evidence="4" id="KW-1185">Reference proteome</keyword>
<dbReference type="RefSeq" id="WP_171703208.1">
    <property type="nucleotide sequence ID" value="NZ_JABFHI010000008.1"/>
</dbReference>
<evidence type="ECO:0000313" key="4">
    <source>
        <dbReference type="Proteomes" id="UP000588806"/>
    </source>
</evidence>
<proteinExistence type="predicted"/>
<reference evidence="3 4" key="2">
    <citation type="submission" date="2020-06" db="EMBL/GenBank/DDBJ databases">
        <title>Halomonas songnenensis sp. nov., a moderately halophilic bacterium isolated from saline and alkaline soils.</title>
        <authorList>
            <person name="Jiang J."/>
            <person name="Pan Y."/>
        </authorList>
    </citation>
    <scope>NUCLEOTIDE SEQUENCE [LARGE SCALE GENOMIC DNA]</scope>
    <source>
        <strain evidence="3 4">TBZ9</strain>
    </source>
</reference>
<evidence type="ECO:0000259" key="2">
    <source>
        <dbReference type="Pfam" id="PF01052"/>
    </source>
</evidence>
<dbReference type="InterPro" id="IPR001543">
    <property type="entry name" value="FliN-like_C"/>
</dbReference>
<reference evidence="3 4" key="1">
    <citation type="submission" date="2020-05" db="EMBL/GenBank/DDBJ databases">
        <authorList>
            <person name="Ruan W."/>
            <person name="Jeon C.O."/>
            <person name="Chun B.H."/>
        </authorList>
    </citation>
    <scope>NUCLEOTIDE SEQUENCE [LARGE SCALE GENOMIC DNA]</scope>
    <source>
        <strain evidence="3 4">TBZ9</strain>
    </source>
</reference>
<feature type="non-terminal residue" evidence="3">
    <location>
        <position position="1"/>
    </location>
</feature>
<dbReference type="EMBL" id="JABFHI010000008">
    <property type="protein sequence ID" value="NOG32748.1"/>
    <property type="molecule type" value="Genomic_DNA"/>
</dbReference>
<keyword evidence="3" id="KW-0282">Flagellum</keyword>
<dbReference type="Proteomes" id="UP000588806">
    <property type="component" value="Unassembled WGS sequence"/>
</dbReference>
<dbReference type="InterPro" id="IPR036429">
    <property type="entry name" value="SpoA-like_sf"/>
</dbReference>
<organism evidence="3 4">
    <name type="scientific">Vreelandella azerica</name>
    <dbReference type="NCBI Taxonomy" id="2732867"/>
    <lineage>
        <taxon>Bacteria</taxon>
        <taxon>Pseudomonadati</taxon>
        <taxon>Pseudomonadota</taxon>
        <taxon>Gammaproteobacteria</taxon>
        <taxon>Oceanospirillales</taxon>
        <taxon>Halomonadaceae</taxon>
        <taxon>Vreelandella</taxon>
    </lineage>
</organism>